<keyword evidence="3" id="KW-1185">Reference proteome</keyword>
<reference evidence="3" key="2">
    <citation type="submission" date="2015-01" db="EMBL/GenBank/DDBJ databases">
        <title>Evolutionary Origins and Diversification of the Mycorrhizal Mutualists.</title>
        <authorList>
            <consortium name="DOE Joint Genome Institute"/>
            <consortium name="Mycorrhizal Genomics Consortium"/>
            <person name="Kohler A."/>
            <person name="Kuo A."/>
            <person name="Nagy L.G."/>
            <person name="Floudas D."/>
            <person name="Copeland A."/>
            <person name="Barry K.W."/>
            <person name="Cichocki N."/>
            <person name="Veneault-Fourrey C."/>
            <person name="LaButti K."/>
            <person name="Lindquist E.A."/>
            <person name="Lipzen A."/>
            <person name="Lundell T."/>
            <person name="Morin E."/>
            <person name="Murat C."/>
            <person name="Riley R."/>
            <person name="Ohm R."/>
            <person name="Sun H."/>
            <person name="Tunlid A."/>
            <person name="Henrissat B."/>
            <person name="Grigoriev I.V."/>
            <person name="Hibbett D.S."/>
            <person name="Martin F."/>
        </authorList>
    </citation>
    <scope>NUCLEOTIDE SEQUENCE [LARGE SCALE GENOMIC DNA]</scope>
    <source>
        <strain evidence="3">ATCC 200175</strain>
    </source>
</reference>
<gene>
    <name evidence="2" type="ORF">PAXINDRAFT_14452</name>
</gene>
<dbReference type="AlphaFoldDB" id="A0A0C9TYU6"/>
<name>A0A0C9TYU6_PAXIN</name>
<dbReference type="OrthoDB" id="2707882at2759"/>
<feature type="compositionally biased region" description="Basic and acidic residues" evidence="1">
    <location>
        <begin position="189"/>
        <end position="198"/>
    </location>
</feature>
<dbReference type="Proteomes" id="UP000053647">
    <property type="component" value="Unassembled WGS sequence"/>
</dbReference>
<dbReference type="EMBL" id="KN819360">
    <property type="protein sequence ID" value="KIJ12692.1"/>
    <property type="molecule type" value="Genomic_DNA"/>
</dbReference>
<proteinExistence type="predicted"/>
<feature type="region of interest" description="Disordered" evidence="1">
    <location>
        <begin position="267"/>
        <end position="294"/>
    </location>
</feature>
<reference evidence="2 3" key="1">
    <citation type="submission" date="2014-06" db="EMBL/GenBank/DDBJ databases">
        <authorList>
            <consortium name="DOE Joint Genome Institute"/>
            <person name="Kuo A."/>
            <person name="Kohler A."/>
            <person name="Nagy L.G."/>
            <person name="Floudas D."/>
            <person name="Copeland A."/>
            <person name="Barry K.W."/>
            <person name="Cichocki N."/>
            <person name="Veneault-Fourrey C."/>
            <person name="LaButti K."/>
            <person name="Lindquist E.A."/>
            <person name="Lipzen A."/>
            <person name="Lundell T."/>
            <person name="Morin E."/>
            <person name="Murat C."/>
            <person name="Sun H."/>
            <person name="Tunlid A."/>
            <person name="Henrissat B."/>
            <person name="Grigoriev I.V."/>
            <person name="Hibbett D.S."/>
            <person name="Martin F."/>
            <person name="Nordberg H.P."/>
            <person name="Cantor M.N."/>
            <person name="Hua S.X."/>
        </authorList>
    </citation>
    <scope>NUCLEOTIDE SEQUENCE [LARGE SCALE GENOMIC DNA]</scope>
    <source>
        <strain evidence="2 3">ATCC 200175</strain>
    </source>
</reference>
<sequence length="294" mass="31507">MHMTVHIEATCPPHGRWGSSSSEALHPSFFPPPTHYPNHSTPTMLSSILKPAIPIDPVEGKRTAAKEAFKAAVSNVHAVVMSRPGDSDALKEEWMAWVQQWKTVAPGLLATHKRATDAGIPTVMPQALMQQVNEADEAYKRIVDSTATAPSDPRLLVRVGSPMVEDPVTELLRASSPAPSILSQATGHSKMEVEIDKGKGKKRSHQDLTEGMITHAKPCKMCLSTETACIGLQGKLCTKCTQRKSACIYAMRGKAIGGSASAAQPACPTAAKAGPSTWAHVVSASEEEEEEEEE</sequence>
<evidence type="ECO:0000313" key="3">
    <source>
        <dbReference type="Proteomes" id="UP000053647"/>
    </source>
</evidence>
<evidence type="ECO:0000256" key="1">
    <source>
        <dbReference type="SAM" id="MobiDB-lite"/>
    </source>
</evidence>
<protein>
    <submittedName>
        <fullName evidence="2">Uncharacterized protein</fullName>
    </submittedName>
</protein>
<accession>A0A0C9TYU6</accession>
<feature type="compositionally biased region" description="Acidic residues" evidence="1">
    <location>
        <begin position="285"/>
        <end position="294"/>
    </location>
</feature>
<organism evidence="2 3">
    <name type="scientific">Paxillus involutus ATCC 200175</name>
    <dbReference type="NCBI Taxonomy" id="664439"/>
    <lineage>
        <taxon>Eukaryota</taxon>
        <taxon>Fungi</taxon>
        <taxon>Dikarya</taxon>
        <taxon>Basidiomycota</taxon>
        <taxon>Agaricomycotina</taxon>
        <taxon>Agaricomycetes</taxon>
        <taxon>Agaricomycetidae</taxon>
        <taxon>Boletales</taxon>
        <taxon>Paxilineae</taxon>
        <taxon>Paxillaceae</taxon>
        <taxon>Paxillus</taxon>
    </lineage>
</organism>
<evidence type="ECO:0000313" key="2">
    <source>
        <dbReference type="EMBL" id="KIJ12692.1"/>
    </source>
</evidence>
<dbReference type="HOGENOM" id="CLU_057897_0_0_1"/>
<feature type="region of interest" description="Disordered" evidence="1">
    <location>
        <begin position="180"/>
        <end position="206"/>
    </location>
</feature>